<dbReference type="InterPro" id="IPR011009">
    <property type="entry name" value="Kinase-like_dom_sf"/>
</dbReference>
<evidence type="ECO:0000256" key="2">
    <source>
        <dbReference type="ARBA" id="ARBA00022527"/>
    </source>
</evidence>
<dbReference type="SUPFAM" id="SSF56112">
    <property type="entry name" value="Protein kinase-like (PK-like)"/>
    <property type="match status" value="2"/>
</dbReference>
<dbReference type="EC" id="2.7.11.1" evidence="1"/>
<name>A0A177WTC2_BATDL</name>
<evidence type="ECO:0000256" key="14">
    <source>
        <dbReference type="SAM" id="MobiDB-lite"/>
    </source>
</evidence>
<keyword evidence="5" id="KW-0418">Kinase</keyword>
<dbReference type="GO" id="GO:0005737">
    <property type="term" value="C:cytoplasm"/>
    <property type="evidence" value="ECO:0007669"/>
    <property type="project" value="TreeGrafter"/>
</dbReference>
<reference evidence="17 18" key="1">
    <citation type="submission" date="2006-10" db="EMBL/GenBank/DDBJ databases">
        <title>The Genome Sequence of Batrachochytrium dendrobatidis JEL423.</title>
        <authorList>
            <consortium name="The Broad Institute Genome Sequencing Platform"/>
            <person name="Birren B."/>
            <person name="Lander E."/>
            <person name="Galagan J."/>
            <person name="Cuomo C."/>
            <person name="Devon K."/>
            <person name="Jaffe D."/>
            <person name="Butler J."/>
            <person name="Alvarez P."/>
            <person name="Gnerre S."/>
            <person name="Grabherr M."/>
            <person name="Kleber M."/>
            <person name="Mauceli E."/>
            <person name="Brockman W."/>
            <person name="Young S."/>
            <person name="LaButti K."/>
            <person name="Sykes S."/>
            <person name="DeCaprio D."/>
            <person name="Crawford M."/>
            <person name="Koehrsen M."/>
            <person name="Engels R."/>
            <person name="Montgomery P."/>
            <person name="Pearson M."/>
            <person name="Howarth C."/>
            <person name="Larson L."/>
            <person name="White J."/>
            <person name="O'Leary S."/>
            <person name="Kodira C."/>
            <person name="Zeng Q."/>
            <person name="Yandava C."/>
            <person name="Alvarado L."/>
            <person name="Longcore J."/>
            <person name="James T."/>
        </authorList>
    </citation>
    <scope>NUCLEOTIDE SEQUENCE [LARGE SCALE GENOMIC DNA]</scope>
    <source>
        <strain evidence="17 18">JEL423</strain>
    </source>
</reference>
<proteinExistence type="inferred from homology"/>
<evidence type="ECO:0000256" key="9">
    <source>
        <dbReference type="ARBA" id="ARBA00048679"/>
    </source>
</evidence>
<dbReference type="PIRSF" id="PIRSF000660">
    <property type="entry name" value="Ser/Thr_PK_GCN2"/>
    <property type="match status" value="1"/>
</dbReference>
<dbReference type="InterPro" id="IPR045864">
    <property type="entry name" value="aa-tRNA-synth_II/BPL/LPL"/>
</dbReference>
<dbReference type="InterPro" id="IPR006575">
    <property type="entry name" value="RWD_dom"/>
</dbReference>
<dbReference type="PROSITE" id="PS50011">
    <property type="entry name" value="PROTEIN_KINASE_DOM"/>
    <property type="match status" value="2"/>
</dbReference>
<dbReference type="Proteomes" id="UP000077115">
    <property type="component" value="Unassembled WGS sequence"/>
</dbReference>
<protein>
    <recommendedName>
        <fullName evidence="1">non-specific serine/threonine protein kinase</fullName>
        <ecNumber evidence="1">2.7.11.1</ecNumber>
    </recommendedName>
</protein>
<feature type="compositionally biased region" description="Acidic residues" evidence="14">
    <location>
        <begin position="646"/>
        <end position="656"/>
    </location>
</feature>
<sequence length="1528" mass="173409">MDKLENSPNAIAQQEIEALMAIYGDDFQCEVIRHKNAWKPDSLETWIMLRLMPHGEKLENLVIVWFCVQFPERYPNTLPKFKLRKDQGLSDTHIAQLQRIVEESAAKLVGQEMIYELATIIQDNISEHNTVINKTYQQSFYDRMQNRLQQDDKRERERLEREKAKQEKIIAEKLEVDDARLVEQLNLEFSRKEALIKETRERRKKPLSTIETIASLSTQKQADLKTAKANLQKPTLKEIIYQTLLSRNGNNCLFLAFFGEKKYPEELEKTFVVQTMSFTFPTTLKTRDFLLSSLESTLKLAVDVSDSGIVHVYDFAVSPLVSSNSLTVKLLLDGYFSESLMNILQLAGAVDLAQIRHHLRRLLSILSRLHDNGIIHQGITSKTIYFDNKGELYLSGHLYGQQINILYSICETSALEIHTDWQCPDFETSQISEKSDIWMVGLVMLEMLIGKPNLKDTLLEVLFANRKKIPQSLAVLISKMMTRNPNERPTIKEILEHSFFELDFCSTLSALPSSGSDPNDNSAGLQLPTIKHFSVTPVLQQEHFTNGIFERTNRYSRYASDFDEFEQLGRGGFGQVVKARNCLDGAFYAIKKVRMNPKDQERSDRLLREVQTLSRLHNEYVVRYYQAWFEEAPTHNLGGGSLAYDSMDDSDFESESTETSNDNNDSSSSDTDDDSVINFQQDWLDSNSVSMSIFSSNLSSQPTSVGTIPKRSTIKSKNPQNRCTVILYIQMEYCEKQTLRDVIDEGLDEKNSWRLFRQILEGLGHIHAQGIIHRDLKPSNVFLDRNRNVKIGDFGLATARRDASISAKNILEQFNSVDDISLTNEIGTPVYVAPEILGETGRYNSKVDMYSLGILFFEMIYPLNTGMQRAHVLRELRAPSIIFPKDFDYDTFEHQSEIIKQLLRHIPKERPSCMQLLQSPLVPTQVEEEYINEELLRIVRQNNPSYFSRLIASLFGQKVDKHKDLAYDFHSTLPSLDLRNATISSYIERHAMNVFSRHGAVPLTSPLIVPKTNDINQIYLTKKPAELIDSSGNVVQLRHDLTIPFARMVSRLSLSATLPVKRYAIDQVFRGNLAGGQPRTLHECDFDVLYRKSTSMLAEAEVIKVVCEVLDFSPLVHDVRHGFELQIRVNHAKILQNILEICGILTDKWNAVYDVLEQLERQITFDRVRARLAEYGVPKSVINQLQSFYGVHEFHASNVEPDVIKSNINFHNTFASLATLVCHLRSLGLKTKILFEPLLVFNKDVYSSGLVFQIGLKTNKRFDVLAAGGNYDRLMHSFRGPFNLDITDLSVVGASIALSKIIAGVMTNERLGLRGANDDQKGTPSPFPRAEILVASFGKPDTCFSERLSVASDLWAAGISADLSYKGALSSQDELQRALKEGYRAVVFLKQRGQDSSSGLIIKIRSVSNKHEIEVSRSEIVLVLQQELSVQPKLYTQLSIQEPKATVPTPIGKVVCLVPQSTKKAKRKPKDRVGMETRALDVVVSAGSNAPVIAVEFSIAELSRMRPYWFCEDDAFKRALNNIGVSKE</sequence>
<dbReference type="CDD" id="cd23823">
    <property type="entry name" value="RWD_GCN2"/>
    <property type="match status" value="1"/>
</dbReference>
<evidence type="ECO:0000313" key="18">
    <source>
        <dbReference type="Proteomes" id="UP000077115"/>
    </source>
</evidence>
<dbReference type="PANTHER" id="PTHR11042:SF136">
    <property type="entry name" value="EIF-2-ALPHA KINASE GCN2"/>
    <property type="match status" value="1"/>
</dbReference>
<dbReference type="GO" id="GO:0005634">
    <property type="term" value="C:nucleus"/>
    <property type="evidence" value="ECO:0007669"/>
    <property type="project" value="TreeGrafter"/>
</dbReference>
<dbReference type="InterPro" id="IPR016135">
    <property type="entry name" value="UBQ-conjugating_enzyme/RWD"/>
</dbReference>
<keyword evidence="4 11" id="KW-0547">Nucleotide-binding</keyword>
<dbReference type="InterPro" id="IPR017441">
    <property type="entry name" value="Protein_kinase_ATP_BS"/>
</dbReference>
<dbReference type="Pfam" id="PF12745">
    <property type="entry name" value="HGTP_anticodon2"/>
    <property type="match status" value="1"/>
</dbReference>
<dbReference type="SUPFAM" id="SSF55681">
    <property type="entry name" value="Class II aaRS and biotin synthetases"/>
    <property type="match status" value="1"/>
</dbReference>
<feature type="active site" description="Proton acceptor" evidence="10">
    <location>
        <position position="775"/>
    </location>
</feature>
<dbReference type="Gene3D" id="3.30.200.20">
    <property type="entry name" value="Phosphorylase Kinase, domain 1"/>
    <property type="match status" value="1"/>
</dbReference>
<dbReference type="PROSITE" id="PS00107">
    <property type="entry name" value="PROTEIN_KINASE_ATP"/>
    <property type="match status" value="1"/>
</dbReference>
<dbReference type="GO" id="GO:0004694">
    <property type="term" value="F:eukaryotic translation initiation factor 2alpha kinase activity"/>
    <property type="evidence" value="ECO:0007669"/>
    <property type="project" value="InterPro"/>
</dbReference>
<dbReference type="Gene3D" id="3.40.50.800">
    <property type="entry name" value="Anticodon-binding domain"/>
    <property type="match status" value="1"/>
</dbReference>
<feature type="coiled-coil region" evidence="13">
    <location>
        <begin position="145"/>
        <end position="202"/>
    </location>
</feature>
<dbReference type="SUPFAM" id="SSF54495">
    <property type="entry name" value="UBC-like"/>
    <property type="match status" value="1"/>
</dbReference>
<feature type="domain" description="Protein kinase" evidence="15">
    <location>
        <begin position="242"/>
        <end position="500"/>
    </location>
</feature>
<dbReference type="InterPro" id="IPR050339">
    <property type="entry name" value="CC_SR_Kinase"/>
</dbReference>
<dbReference type="InterPro" id="IPR024435">
    <property type="entry name" value="HisRS-related_dom"/>
</dbReference>
<dbReference type="Pfam" id="PF13393">
    <property type="entry name" value="tRNA-synt_His"/>
    <property type="match status" value="1"/>
</dbReference>
<dbReference type="GO" id="GO:0000077">
    <property type="term" value="P:DNA damage checkpoint signaling"/>
    <property type="evidence" value="ECO:0007669"/>
    <property type="project" value="InterPro"/>
</dbReference>
<dbReference type="EMBL" id="DS022308">
    <property type="protein sequence ID" value="OAJ42875.1"/>
    <property type="molecule type" value="Genomic_DNA"/>
</dbReference>
<dbReference type="InterPro" id="IPR000719">
    <property type="entry name" value="Prot_kinase_dom"/>
</dbReference>
<comment type="similarity">
    <text evidence="7">Belongs to the protein kinase superfamily. Ser/Thr protein kinase family. GCN2 subfamily.</text>
</comment>
<keyword evidence="2" id="KW-0723">Serine/threonine-protein kinase</keyword>
<evidence type="ECO:0000256" key="12">
    <source>
        <dbReference type="PROSITE-ProRule" id="PRU10141"/>
    </source>
</evidence>
<dbReference type="Pfam" id="PF00069">
    <property type="entry name" value="Pkinase"/>
    <property type="match status" value="3"/>
</dbReference>
<feature type="binding site" evidence="12">
    <location>
        <position position="592"/>
    </location>
    <ligand>
        <name>ATP</name>
        <dbReference type="ChEBI" id="CHEBI:30616"/>
    </ligand>
</feature>
<dbReference type="GO" id="GO:0009893">
    <property type="term" value="P:positive regulation of metabolic process"/>
    <property type="evidence" value="ECO:0007669"/>
    <property type="project" value="UniProtKB-ARBA"/>
</dbReference>
<dbReference type="InterPro" id="IPR036621">
    <property type="entry name" value="Anticodon-bd_dom_sf"/>
</dbReference>
<dbReference type="SMART" id="SM00220">
    <property type="entry name" value="S_TKc"/>
    <property type="match status" value="1"/>
</dbReference>
<evidence type="ECO:0000313" key="17">
    <source>
        <dbReference type="EMBL" id="OAJ42875.1"/>
    </source>
</evidence>
<evidence type="ECO:0000256" key="4">
    <source>
        <dbReference type="ARBA" id="ARBA00022741"/>
    </source>
</evidence>
<evidence type="ECO:0000256" key="11">
    <source>
        <dbReference type="PIRSR" id="PIRSR000660-2"/>
    </source>
</evidence>
<dbReference type="PROSITE" id="PS50908">
    <property type="entry name" value="RWD"/>
    <property type="match status" value="1"/>
</dbReference>
<comment type="catalytic activity">
    <reaction evidence="9">
        <text>L-seryl-[protein] + ATP = O-phospho-L-seryl-[protein] + ADP + H(+)</text>
        <dbReference type="Rhea" id="RHEA:17989"/>
        <dbReference type="Rhea" id="RHEA-COMP:9863"/>
        <dbReference type="Rhea" id="RHEA-COMP:11604"/>
        <dbReference type="ChEBI" id="CHEBI:15378"/>
        <dbReference type="ChEBI" id="CHEBI:29999"/>
        <dbReference type="ChEBI" id="CHEBI:30616"/>
        <dbReference type="ChEBI" id="CHEBI:83421"/>
        <dbReference type="ChEBI" id="CHEBI:456216"/>
        <dbReference type="EC" id="2.7.11.1"/>
    </reaction>
</comment>
<dbReference type="PANTHER" id="PTHR11042">
    <property type="entry name" value="EUKARYOTIC TRANSLATION INITIATION FACTOR 2-ALPHA KINASE EIF2-ALPHA KINASE -RELATED"/>
    <property type="match status" value="1"/>
</dbReference>
<reference evidence="17 18" key="2">
    <citation type="submission" date="2016-05" db="EMBL/GenBank/DDBJ databases">
        <title>Lineage-specific infection strategies underlie the spectrum of fungal disease in amphibians.</title>
        <authorList>
            <person name="Cuomo C.A."/>
            <person name="Farrer R.A."/>
            <person name="James T."/>
            <person name="Longcore J."/>
            <person name="Birren B."/>
        </authorList>
    </citation>
    <scope>NUCLEOTIDE SEQUENCE [LARGE SCALE GENOMIC DNA]</scope>
    <source>
        <strain evidence="17 18">JEL423</strain>
    </source>
</reference>
<evidence type="ECO:0000256" key="13">
    <source>
        <dbReference type="SAM" id="Coils"/>
    </source>
</evidence>
<dbReference type="SMART" id="SM00591">
    <property type="entry name" value="RWD"/>
    <property type="match status" value="1"/>
</dbReference>
<evidence type="ECO:0000259" key="15">
    <source>
        <dbReference type="PROSITE" id="PS50011"/>
    </source>
</evidence>
<dbReference type="PROSITE" id="PS00108">
    <property type="entry name" value="PROTEIN_KINASE_ST"/>
    <property type="match status" value="1"/>
</dbReference>
<evidence type="ECO:0000256" key="5">
    <source>
        <dbReference type="ARBA" id="ARBA00022777"/>
    </source>
</evidence>
<feature type="compositionally biased region" description="Low complexity" evidence="14">
    <location>
        <begin position="657"/>
        <end position="669"/>
    </location>
</feature>
<gene>
    <name evidence="17" type="ORF">BDEG_26274</name>
</gene>
<keyword evidence="3" id="KW-0808">Transferase</keyword>
<dbReference type="Gene3D" id="1.10.510.10">
    <property type="entry name" value="Transferase(Phosphotransferase) domain 1"/>
    <property type="match status" value="2"/>
</dbReference>
<comment type="catalytic activity">
    <reaction evidence="8">
        <text>L-threonyl-[protein] + ATP = O-phospho-L-threonyl-[protein] + ADP + H(+)</text>
        <dbReference type="Rhea" id="RHEA:46608"/>
        <dbReference type="Rhea" id="RHEA-COMP:11060"/>
        <dbReference type="Rhea" id="RHEA-COMP:11605"/>
        <dbReference type="ChEBI" id="CHEBI:15378"/>
        <dbReference type="ChEBI" id="CHEBI:30013"/>
        <dbReference type="ChEBI" id="CHEBI:30616"/>
        <dbReference type="ChEBI" id="CHEBI:61977"/>
        <dbReference type="ChEBI" id="CHEBI:456216"/>
        <dbReference type="EC" id="2.7.11.1"/>
    </reaction>
</comment>
<dbReference type="Gene3D" id="3.30.930.10">
    <property type="entry name" value="Bira Bifunctional Protein, Domain 2"/>
    <property type="match status" value="1"/>
</dbReference>
<dbReference type="CDD" id="cd14046">
    <property type="entry name" value="STKc_EIF2AK4_GCN2_rpt2"/>
    <property type="match status" value="1"/>
</dbReference>
<evidence type="ECO:0000256" key="6">
    <source>
        <dbReference type="ARBA" id="ARBA00022840"/>
    </source>
</evidence>
<evidence type="ECO:0000259" key="16">
    <source>
        <dbReference type="PROSITE" id="PS50908"/>
    </source>
</evidence>
<dbReference type="Pfam" id="PF05773">
    <property type="entry name" value="RWD"/>
    <property type="match status" value="1"/>
</dbReference>
<evidence type="ECO:0000256" key="7">
    <source>
        <dbReference type="ARBA" id="ARBA00037982"/>
    </source>
</evidence>
<accession>A0A177WTC2</accession>
<dbReference type="FunFam" id="1.10.510.10:FF:000948">
    <property type="entry name" value="Related to GCN2-ser/thr protein kinase"/>
    <property type="match status" value="1"/>
</dbReference>
<dbReference type="Gene3D" id="3.10.110.10">
    <property type="entry name" value="Ubiquitin Conjugating Enzyme"/>
    <property type="match status" value="1"/>
</dbReference>
<dbReference type="InterPro" id="IPR008271">
    <property type="entry name" value="Ser/Thr_kinase_AS"/>
</dbReference>
<organism evidence="17 18">
    <name type="scientific">Batrachochytrium dendrobatidis (strain JEL423)</name>
    <dbReference type="NCBI Taxonomy" id="403673"/>
    <lineage>
        <taxon>Eukaryota</taxon>
        <taxon>Fungi</taxon>
        <taxon>Fungi incertae sedis</taxon>
        <taxon>Chytridiomycota</taxon>
        <taxon>Chytridiomycota incertae sedis</taxon>
        <taxon>Chytridiomycetes</taxon>
        <taxon>Rhizophydiales</taxon>
        <taxon>Rhizophydiales incertae sedis</taxon>
        <taxon>Batrachochytrium</taxon>
    </lineage>
</organism>
<feature type="binding site" evidence="11">
    <location>
        <position position="591"/>
    </location>
    <ligand>
        <name>ATP</name>
        <dbReference type="ChEBI" id="CHEBI:30616"/>
    </ligand>
</feature>
<keyword evidence="6 11" id="KW-0067">ATP-binding</keyword>
<evidence type="ECO:0000256" key="3">
    <source>
        <dbReference type="ARBA" id="ARBA00022679"/>
    </source>
</evidence>
<dbReference type="FunFam" id="3.10.110.10:FF:000050">
    <property type="entry name" value="eIF-2-alpha kinase GCN2"/>
    <property type="match status" value="1"/>
</dbReference>
<evidence type="ECO:0000256" key="8">
    <source>
        <dbReference type="ARBA" id="ARBA00047899"/>
    </source>
</evidence>
<dbReference type="InterPro" id="IPR016255">
    <property type="entry name" value="Gcn2"/>
</dbReference>
<evidence type="ECO:0000256" key="1">
    <source>
        <dbReference type="ARBA" id="ARBA00012513"/>
    </source>
</evidence>
<dbReference type="InterPro" id="IPR041715">
    <property type="entry name" value="HisRS-like_core"/>
</dbReference>
<evidence type="ECO:0000256" key="10">
    <source>
        <dbReference type="PIRSR" id="PIRSR000660-1"/>
    </source>
</evidence>
<feature type="region of interest" description="Disordered" evidence="14">
    <location>
        <begin position="640"/>
        <end position="674"/>
    </location>
</feature>
<feature type="binding site" evidence="11">
    <location>
        <begin position="568"/>
        <end position="576"/>
    </location>
    <ligand>
        <name>ATP</name>
        <dbReference type="ChEBI" id="CHEBI:30616"/>
    </ligand>
</feature>
<keyword evidence="13" id="KW-0175">Coiled coil</keyword>
<dbReference type="GO" id="GO:0005524">
    <property type="term" value="F:ATP binding"/>
    <property type="evidence" value="ECO:0007669"/>
    <property type="project" value="UniProtKB-UniRule"/>
</dbReference>
<feature type="domain" description="RWD" evidence="16">
    <location>
        <begin position="14"/>
        <end position="128"/>
    </location>
</feature>
<dbReference type="VEuPathDB" id="FungiDB:BDEG_26274"/>
<feature type="domain" description="Protein kinase" evidence="15">
    <location>
        <begin position="562"/>
        <end position="922"/>
    </location>
</feature>